<evidence type="ECO:0000256" key="2">
    <source>
        <dbReference type="ARBA" id="ARBA00004496"/>
    </source>
</evidence>
<evidence type="ECO:0000313" key="15">
    <source>
        <dbReference type="Proteomes" id="UP000663853"/>
    </source>
</evidence>
<dbReference type="AlphaFoldDB" id="A0A8H3DIN8"/>
<evidence type="ECO:0000259" key="13">
    <source>
        <dbReference type="PROSITE" id="PS51186"/>
    </source>
</evidence>
<dbReference type="Gene3D" id="3.40.630.30">
    <property type="match status" value="1"/>
</dbReference>
<evidence type="ECO:0000256" key="8">
    <source>
        <dbReference type="ARBA" id="ARBA00023242"/>
    </source>
</evidence>
<comment type="caution">
    <text evidence="14">The sequence shown here is derived from an EMBL/GenBank/DDBJ whole genome shotgun (WGS) entry which is preliminary data.</text>
</comment>
<evidence type="ECO:0000256" key="5">
    <source>
        <dbReference type="ARBA" id="ARBA00015043"/>
    </source>
</evidence>
<keyword evidence="7" id="KW-0808">Transferase</keyword>
<dbReference type="Proteomes" id="UP000663853">
    <property type="component" value="Unassembled WGS sequence"/>
</dbReference>
<dbReference type="PANTHER" id="PTHR20531">
    <property type="entry name" value="N-ALPHA-ACETYLTRANSFERASE 40"/>
    <property type="match status" value="1"/>
</dbReference>
<proteinExistence type="inferred from homology"/>
<organism evidence="14 15">
    <name type="scientific">Rhizoctonia solani</name>
    <dbReference type="NCBI Taxonomy" id="456999"/>
    <lineage>
        <taxon>Eukaryota</taxon>
        <taxon>Fungi</taxon>
        <taxon>Dikarya</taxon>
        <taxon>Basidiomycota</taxon>
        <taxon>Agaricomycotina</taxon>
        <taxon>Agaricomycetes</taxon>
        <taxon>Cantharellales</taxon>
        <taxon>Ceratobasidiaceae</taxon>
        <taxon>Rhizoctonia</taxon>
    </lineage>
</organism>
<dbReference type="EMBL" id="CAJMXA010003891">
    <property type="protein sequence ID" value="CAE6525302.1"/>
    <property type="molecule type" value="Genomic_DNA"/>
</dbReference>
<dbReference type="SUPFAM" id="SSF55729">
    <property type="entry name" value="Acyl-CoA N-acyltransferases (Nat)"/>
    <property type="match status" value="1"/>
</dbReference>
<feature type="region of interest" description="Disordered" evidence="12">
    <location>
        <begin position="1"/>
        <end position="36"/>
    </location>
</feature>
<evidence type="ECO:0000256" key="11">
    <source>
        <dbReference type="ARBA" id="ARBA00049524"/>
    </source>
</evidence>
<protein>
    <recommendedName>
        <fullName evidence="5">N-alpha-acetyltransferase 40</fullName>
        <ecNumber evidence="4">2.3.1.257</ecNumber>
    </recommendedName>
</protein>
<sequence length="233" mass="26772">MGKESFTKRTRSARNAPHAKPAVVTPRKPPPPKTLVKKANETSTEALQALFNKHLPGTSKPTRGHNESLKWSVYDGPTLGDDTTLKTQIWDLFAVNMEELYKEAKDPHIKWNPKEKKEELFNELSRLIVVQDTQGGVQAFSMFRFEAEKNYYGKMEFLIYLYEIQVAEGLRGTGICRRTFTALESIAREFQAQLIMLTCFKCNTQALAIYEHFGYQDHIDTTDTAKVFWKPME</sequence>
<dbReference type="EC" id="2.3.1.257" evidence="4"/>
<evidence type="ECO:0000256" key="9">
    <source>
        <dbReference type="ARBA" id="ARBA00023315"/>
    </source>
</evidence>
<comment type="catalytic activity">
    <reaction evidence="10">
        <text>N-terminal L-seryl-[histone H2A] + acetyl-CoA = N-terminal N(alpha)-acetyl-L-seryl-[histone H2A] + CoA + H(+)</text>
        <dbReference type="Rhea" id="RHEA:50600"/>
        <dbReference type="Rhea" id="RHEA-COMP:12742"/>
        <dbReference type="Rhea" id="RHEA-COMP:12744"/>
        <dbReference type="ChEBI" id="CHEBI:15378"/>
        <dbReference type="ChEBI" id="CHEBI:57287"/>
        <dbReference type="ChEBI" id="CHEBI:57288"/>
        <dbReference type="ChEBI" id="CHEBI:64738"/>
        <dbReference type="ChEBI" id="CHEBI:83690"/>
        <dbReference type="EC" id="2.3.1.257"/>
    </reaction>
</comment>
<dbReference type="InterPro" id="IPR000182">
    <property type="entry name" value="GNAT_dom"/>
</dbReference>
<keyword evidence="6" id="KW-0963">Cytoplasm</keyword>
<evidence type="ECO:0000256" key="3">
    <source>
        <dbReference type="ARBA" id="ARBA00008870"/>
    </source>
</evidence>
<dbReference type="PANTHER" id="PTHR20531:SF1">
    <property type="entry name" value="N-ALPHA-ACETYLTRANSFERASE 40"/>
    <property type="match status" value="1"/>
</dbReference>
<dbReference type="GO" id="GO:0043998">
    <property type="term" value="F:histone H2A acetyltransferase activity"/>
    <property type="evidence" value="ECO:0007669"/>
    <property type="project" value="InterPro"/>
</dbReference>
<dbReference type="GO" id="GO:0005634">
    <property type="term" value="C:nucleus"/>
    <property type="evidence" value="ECO:0007669"/>
    <property type="project" value="UniProtKB-SubCell"/>
</dbReference>
<evidence type="ECO:0000256" key="1">
    <source>
        <dbReference type="ARBA" id="ARBA00004123"/>
    </source>
</evidence>
<comment type="similarity">
    <text evidence="3">Belongs to the acetyltransferase family. NAA40 subfamily.</text>
</comment>
<gene>
    <name evidence="14" type="ORF">RDB_LOCUS157014</name>
</gene>
<dbReference type="Pfam" id="PF00583">
    <property type="entry name" value="Acetyltransf_1"/>
    <property type="match status" value="1"/>
</dbReference>
<evidence type="ECO:0000256" key="4">
    <source>
        <dbReference type="ARBA" id="ARBA00012950"/>
    </source>
</evidence>
<evidence type="ECO:0000256" key="7">
    <source>
        <dbReference type="ARBA" id="ARBA00022679"/>
    </source>
</evidence>
<keyword evidence="9" id="KW-0012">Acyltransferase</keyword>
<accession>A0A8H3DIN8</accession>
<reference evidence="14" key="1">
    <citation type="submission" date="2021-01" db="EMBL/GenBank/DDBJ databases">
        <authorList>
            <person name="Kaushik A."/>
        </authorList>
    </citation>
    <scope>NUCLEOTIDE SEQUENCE</scope>
    <source>
        <strain evidence="14">AG6-10EEA</strain>
    </source>
</reference>
<dbReference type="InterPro" id="IPR039949">
    <property type="entry name" value="NAA40"/>
</dbReference>
<comment type="catalytic activity">
    <reaction evidence="11">
        <text>N-terminal L-seryl-[histone H4] + acetyl-CoA = N-terminal N(alpha)-acetyl-L-seryl-[histone H4] + CoA + H(+)</text>
        <dbReference type="Rhea" id="RHEA:50596"/>
        <dbReference type="Rhea" id="RHEA-COMP:12740"/>
        <dbReference type="Rhea" id="RHEA-COMP:12743"/>
        <dbReference type="ChEBI" id="CHEBI:15378"/>
        <dbReference type="ChEBI" id="CHEBI:57287"/>
        <dbReference type="ChEBI" id="CHEBI:57288"/>
        <dbReference type="ChEBI" id="CHEBI:64738"/>
        <dbReference type="ChEBI" id="CHEBI:83690"/>
        <dbReference type="EC" id="2.3.1.257"/>
    </reaction>
</comment>
<name>A0A8H3DIN8_9AGAM</name>
<comment type="subcellular location">
    <subcellularLocation>
        <location evidence="2">Cytoplasm</location>
    </subcellularLocation>
    <subcellularLocation>
        <location evidence="1">Nucleus</location>
    </subcellularLocation>
</comment>
<feature type="domain" description="N-acetyltransferase" evidence="13">
    <location>
        <begin position="87"/>
        <end position="233"/>
    </location>
</feature>
<dbReference type="GO" id="GO:0005737">
    <property type="term" value="C:cytoplasm"/>
    <property type="evidence" value="ECO:0007669"/>
    <property type="project" value="UniProtKB-SubCell"/>
</dbReference>
<dbReference type="GO" id="GO:0010485">
    <property type="term" value="F:histone H4 acetyltransferase activity"/>
    <property type="evidence" value="ECO:0007669"/>
    <property type="project" value="InterPro"/>
</dbReference>
<dbReference type="InterPro" id="IPR016181">
    <property type="entry name" value="Acyl_CoA_acyltransferase"/>
</dbReference>
<evidence type="ECO:0000256" key="6">
    <source>
        <dbReference type="ARBA" id="ARBA00022490"/>
    </source>
</evidence>
<dbReference type="GO" id="GO:1990189">
    <property type="term" value="F:protein N-terminal-serine acetyltransferase activity"/>
    <property type="evidence" value="ECO:0007669"/>
    <property type="project" value="UniProtKB-EC"/>
</dbReference>
<dbReference type="PROSITE" id="PS51186">
    <property type="entry name" value="GNAT"/>
    <property type="match status" value="1"/>
</dbReference>
<keyword evidence="8" id="KW-0539">Nucleus</keyword>
<evidence type="ECO:0000313" key="14">
    <source>
        <dbReference type="EMBL" id="CAE6525302.1"/>
    </source>
</evidence>
<evidence type="ECO:0000256" key="12">
    <source>
        <dbReference type="SAM" id="MobiDB-lite"/>
    </source>
</evidence>
<evidence type="ECO:0000256" key="10">
    <source>
        <dbReference type="ARBA" id="ARBA00047821"/>
    </source>
</evidence>